<dbReference type="RefSeq" id="WP_011802512.1">
    <property type="nucleotide sequence ID" value="NC_008781.1"/>
</dbReference>
<accession>A1VS13</accession>
<dbReference type="PANTHER" id="PTHR33164">
    <property type="entry name" value="TRANSCRIPTIONAL REGULATOR, MARR FAMILY"/>
    <property type="match status" value="1"/>
</dbReference>
<dbReference type="eggNOG" id="COG1846">
    <property type="taxonomic scope" value="Bacteria"/>
</dbReference>
<organism evidence="5 6">
    <name type="scientific">Polaromonas naphthalenivorans (strain CJ2)</name>
    <dbReference type="NCBI Taxonomy" id="365044"/>
    <lineage>
        <taxon>Bacteria</taxon>
        <taxon>Pseudomonadati</taxon>
        <taxon>Pseudomonadota</taxon>
        <taxon>Betaproteobacteria</taxon>
        <taxon>Burkholderiales</taxon>
        <taxon>Comamonadaceae</taxon>
        <taxon>Polaromonas</taxon>
    </lineage>
</organism>
<evidence type="ECO:0000313" key="5">
    <source>
        <dbReference type="EMBL" id="ABM38441.1"/>
    </source>
</evidence>
<evidence type="ECO:0000256" key="3">
    <source>
        <dbReference type="ARBA" id="ARBA00023163"/>
    </source>
</evidence>
<dbReference type="GO" id="GO:0006950">
    <property type="term" value="P:response to stress"/>
    <property type="evidence" value="ECO:0007669"/>
    <property type="project" value="TreeGrafter"/>
</dbReference>
<keyword evidence="2" id="KW-0238">DNA-binding</keyword>
<dbReference type="PANTHER" id="PTHR33164:SF95">
    <property type="entry name" value="TRANSCRIPTIONAL REGULATOR"/>
    <property type="match status" value="1"/>
</dbReference>
<dbReference type="AlphaFoldDB" id="A1VS13"/>
<keyword evidence="1" id="KW-0805">Transcription regulation</keyword>
<dbReference type="PROSITE" id="PS50995">
    <property type="entry name" value="HTH_MARR_2"/>
    <property type="match status" value="1"/>
</dbReference>
<dbReference type="OrthoDB" id="4549026at2"/>
<evidence type="ECO:0000313" key="6">
    <source>
        <dbReference type="Proteomes" id="UP000000644"/>
    </source>
</evidence>
<protein>
    <submittedName>
        <fullName evidence="5">Transcriptional regulator, MarR family</fullName>
    </submittedName>
</protein>
<gene>
    <name evidence="5" type="ordered locus">Pnap_3143</name>
</gene>
<dbReference type="Proteomes" id="UP000000644">
    <property type="component" value="Chromosome"/>
</dbReference>
<dbReference type="PROSITE" id="PS01117">
    <property type="entry name" value="HTH_MARR_1"/>
    <property type="match status" value="1"/>
</dbReference>
<dbReference type="SUPFAM" id="SSF46785">
    <property type="entry name" value="Winged helix' DNA-binding domain"/>
    <property type="match status" value="1"/>
</dbReference>
<dbReference type="PRINTS" id="PR00598">
    <property type="entry name" value="HTHMARR"/>
</dbReference>
<feature type="domain" description="HTH marR-type" evidence="4">
    <location>
        <begin position="1"/>
        <end position="144"/>
    </location>
</feature>
<keyword evidence="3" id="KW-0804">Transcription</keyword>
<keyword evidence="6" id="KW-1185">Reference proteome</keyword>
<dbReference type="KEGG" id="pna:Pnap_3143"/>
<dbReference type="GO" id="GO:0003677">
    <property type="term" value="F:DNA binding"/>
    <property type="evidence" value="ECO:0007669"/>
    <property type="project" value="UniProtKB-KW"/>
</dbReference>
<dbReference type="InterPro" id="IPR039422">
    <property type="entry name" value="MarR/SlyA-like"/>
</dbReference>
<dbReference type="SMART" id="SM00347">
    <property type="entry name" value="HTH_MARR"/>
    <property type="match status" value="1"/>
</dbReference>
<dbReference type="Gene3D" id="1.10.10.10">
    <property type="entry name" value="Winged helix-like DNA-binding domain superfamily/Winged helix DNA-binding domain"/>
    <property type="match status" value="1"/>
</dbReference>
<proteinExistence type="predicted"/>
<dbReference type="GO" id="GO:0003700">
    <property type="term" value="F:DNA-binding transcription factor activity"/>
    <property type="evidence" value="ECO:0007669"/>
    <property type="project" value="InterPro"/>
</dbReference>
<dbReference type="HOGENOM" id="CLU_083287_4_0_4"/>
<evidence type="ECO:0000256" key="2">
    <source>
        <dbReference type="ARBA" id="ARBA00023125"/>
    </source>
</evidence>
<name>A1VS13_POLNA</name>
<dbReference type="InterPro" id="IPR036388">
    <property type="entry name" value="WH-like_DNA-bd_sf"/>
</dbReference>
<reference evidence="6" key="1">
    <citation type="journal article" date="2009" name="Environ. Microbiol.">
        <title>The genome of Polaromonas naphthalenivorans strain CJ2, isolated from coal tar-contaminated sediment, reveals physiological and metabolic versatility and evolution through extensive horizontal gene transfer.</title>
        <authorList>
            <person name="Yagi J.M."/>
            <person name="Sims D."/>
            <person name="Brettin T."/>
            <person name="Bruce D."/>
            <person name="Madsen E.L."/>
        </authorList>
    </citation>
    <scope>NUCLEOTIDE SEQUENCE [LARGE SCALE GENOMIC DNA]</scope>
    <source>
        <strain evidence="6">CJ2</strain>
    </source>
</reference>
<dbReference type="Pfam" id="PF01047">
    <property type="entry name" value="MarR"/>
    <property type="match status" value="1"/>
</dbReference>
<dbReference type="InterPro" id="IPR036390">
    <property type="entry name" value="WH_DNA-bd_sf"/>
</dbReference>
<sequence length="161" mass="17893">MDKLHNKTIHIDQMPGHAIRRLHQISVGIAHQEAQALSITPVQYAILQSVHNHPNTDQRTLANLVSLDTSTTAGVVDRLEARGLLTRNASPDDRRVRLLTLTPAGEQLLAEAIPRMERVQELILAPLTPSQRIDFMELLNKLVSTNNELSRAAHSDARKLA</sequence>
<evidence type="ECO:0000256" key="1">
    <source>
        <dbReference type="ARBA" id="ARBA00023015"/>
    </source>
</evidence>
<dbReference type="InterPro" id="IPR000835">
    <property type="entry name" value="HTH_MarR-typ"/>
</dbReference>
<evidence type="ECO:0000259" key="4">
    <source>
        <dbReference type="PROSITE" id="PS50995"/>
    </source>
</evidence>
<dbReference type="STRING" id="365044.Pnap_3143"/>
<dbReference type="EMBL" id="CP000529">
    <property type="protein sequence ID" value="ABM38441.1"/>
    <property type="molecule type" value="Genomic_DNA"/>
</dbReference>
<dbReference type="InterPro" id="IPR023187">
    <property type="entry name" value="Tscrpt_reg_MarR-type_CS"/>
</dbReference>